<accession>A0A7S0Q0F9</accession>
<evidence type="ECO:0000313" key="1">
    <source>
        <dbReference type="EMBL" id="CAD8602371.1"/>
    </source>
</evidence>
<reference evidence="1" key="1">
    <citation type="submission" date="2021-01" db="EMBL/GenBank/DDBJ databases">
        <authorList>
            <person name="Corre E."/>
            <person name="Pelletier E."/>
            <person name="Niang G."/>
            <person name="Scheremetjew M."/>
            <person name="Finn R."/>
            <person name="Kale V."/>
            <person name="Holt S."/>
            <person name="Cochrane G."/>
            <person name="Meng A."/>
            <person name="Brown T."/>
            <person name="Cohen L."/>
        </authorList>
    </citation>
    <scope>NUCLEOTIDE SEQUENCE</scope>
    <source>
        <strain evidence="1">PLY182g</strain>
    </source>
</reference>
<organism evidence="1">
    <name type="scientific">Coccolithus braarudii</name>
    <dbReference type="NCBI Taxonomy" id="221442"/>
    <lineage>
        <taxon>Eukaryota</taxon>
        <taxon>Haptista</taxon>
        <taxon>Haptophyta</taxon>
        <taxon>Prymnesiophyceae</taxon>
        <taxon>Coccolithales</taxon>
        <taxon>Coccolithaceae</taxon>
        <taxon>Coccolithus</taxon>
    </lineage>
</organism>
<proteinExistence type="predicted"/>
<name>A0A7S0Q0F9_9EUKA</name>
<protein>
    <submittedName>
        <fullName evidence="1">Uncharacterized protein</fullName>
    </submittedName>
</protein>
<gene>
    <name evidence="1" type="ORF">CPEL01642_LOCUS5704</name>
</gene>
<sequence>MVEGGNSAGDSAMWTCSAAGSMLRVEFLCCLVHLLCLDLCTRPLWQHRSFGEPPGLFQRLLRLLQRSLESLLQGAVGIFEIALQLRQGFRCLRGGKLGEFGDSLSLVLQTSFPLWKDSRLLLDFLSRLRVGL</sequence>
<dbReference type="AlphaFoldDB" id="A0A7S0Q0F9"/>
<dbReference type="EMBL" id="HBEY01011882">
    <property type="protein sequence ID" value="CAD8602371.1"/>
    <property type="molecule type" value="Transcribed_RNA"/>
</dbReference>